<reference evidence="3" key="1">
    <citation type="submission" date="2018-05" db="EMBL/GenBank/DDBJ databases">
        <title>Micromonospora globispora sp. nov. and Micromonospora rugosa sp. nov., isolated from marine sediment.</title>
        <authorList>
            <person name="Carro L."/>
            <person name="Aysel V."/>
            <person name="Cetin D."/>
            <person name="Igual J.M."/>
            <person name="Klenk H.-P."/>
            <person name="Trujillo M.E."/>
            <person name="Sahin N."/>
        </authorList>
    </citation>
    <scope>NUCLEOTIDE SEQUENCE [LARGE SCALE GENOMIC DNA]</scope>
    <source>
        <strain evidence="3">S2904</strain>
    </source>
</reference>
<gene>
    <name evidence="2" type="ORF">DLJ46_05355</name>
</gene>
<feature type="non-terminal residue" evidence="2">
    <location>
        <position position="68"/>
    </location>
</feature>
<keyword evidence="3" id="KW-1185">Reference proteome</keyword>
<evidence type="ECO:0000313" key="2">
    <source>
        <dbReference type="EMBL" id="PWU51212.1"/>
    </source>
</evidence>
<dbReference type="Proteomes" id="UP000245683">
    <property type="component" value="Unassembled WGS sequence"/>
</dbReference>
<sequence>MPRQAPVSAPPVDEQLRDTDRDRLSVPAPRPAPAVEQPSADVDAGSARHSSDDPPPTRASRWADGGVP</sequence>
<proteinExistence type="predicted"/>
<feature type="region of interest" description="Disordered" evidence="1">
    <location>
        <begin position="1"/>
        <end position="68"/>
    </location>
</feature>
<evidence type="ECO:0000313" key="3">
    <source>
        <dbReference type="Proteomes" id="UP000245683"/>
    </source>
</evidence>
<comment type="caution">
    <text evidence="2">The sequence shown here is derived from an EMBL/GenBank/DDBJ whole genome shotgun (WGS) entry which is preliminary data.</text>
</comment>
<dbReference type="AlphaFoldDB" id="A0A317KCJ3"/>
<name>A0A317KCJ3_9ACTN</name>
<protein>
    <submittedName>
        <fullName evidence="2">Uncharacterized protein</fullName>
    </submittedName>
</protein>
<organism evidence="2 3">
    <name type="scientific">Micromonospora globispora</name>
    <dbReference type="NCBI Taxonomy" id="1450148"/>
    <lineage>
        <taxon>Bacteria</taxon>
        <taxon>Bacillati</taxon>
        <taxon>Actinomycetota</taxon>
        <taxon>Actinomycetes</taxon>
        <taxon>Micromonosporales</taxon>
        <taxon>Micromonosporaceae</taxon>
        <taxon>Micromonospora</taxon>
    </lineage>
</organism>
<feature type="compositionally biased region" description="Basic and acidic residues" evidence="1">
    <location>
        <begin position="14"/>
        <end position="24"/>
    </location>
</feature>
<accession>A0A317KCJ3</accession>
<dbReference type="EMBL" id="QGSV01000092">
    <property type="protein sequence ID" value="PWU51212.1"/>
    <property type="molecule type" value="Genomic_DNA"/>
</dbReference>
<evidence type="ECO:0000256" key="1">
    <source>
        <dbReference type="SAM" id="MobiDB-lite"/>
    </source>
</evidence>